<evidence type="ECO:0000256" key="2">
    <source>
        <dbReference type="ARBA" id="ARBA00006024"/>
    </source>
</evidence>
<dbReference type="PANTHER" id="PTHR48085:SF5">
    <property type="entry name" value="CADMIUM_ZINC-TRANSPORTING ATPASE HMA4-RELATED"/>
    <property type="match status" value="1"/>
</dbReference>
<dbReference type="InterPro" id="IPR018303">
    <property type="entry name" value="ATPase_P-typ_P_site"/>
</dbReference>
<dbReference type="NCBIfam" id="TIGR01494">
    <property type="entry name" value="ATPase_P-type"/>
    <property type="match status" value="1"/>
</dbReference>
<dbReference type="Pfam" id="PF00702">
    <property type="entry name" value="Hydrolase"/>
    <property type="match status" value="1"/>
</dbReference>
<dbReference type="GO" id="GO:0005886">
    <property type="term" value="C:plasma membrane"/>
    <property type="evidence" value="ECO:0007669"/>
    <property type="project" value="UniProtKB-SubCell"/>
</dbReference>
<dbReference type="Gene3D" id="3.40.1110.10">
    <property type="entry name" value="Calcium-transporting ATPase, cytoplasmic domain N"/>
    <property type="match status" value="1"/>
</dbReference>
<evidence type="ECO:0000256" key="1">
    <source>
        <dbReference type="ARBA" id="ARBA00004370"/>
    </source>
</evidence>
<dbReference type="PANTHER" id="PTHR48085">
    <property type="entry name" value="CADMIUM/ZINC-TRANSPORTING ATPASE HMA2-RELATED"/>
    <property type="match status" value="1"/>
</dbReference>
<dbReference type="PROSITE" id="PS00154">
    <property type="entry name" value="ATPASE_E1_E2"/>
    <property type="match status" value="1"/>
</dbReference>
<evidence type="ECO:0000256" key="7">
    <source>
        <dbReference type="ARBA" id="ARBA00023136"/>
    </source>
</evidence>
<keyword evidence="3 10" id="KW-0812">Transmembrane</keyword>
<dbReference type="SFLD" id="SFLDS00003">
    <property type="entry name" value="Haloacid_Dehalogenase"/>
    <property type="match status" value="1"/>
</dbReference>
<dbReference type="GO" id="GO:0046872">
    <property type="term" value="F:metal ion binding"/>
    <property type="evidence" value="ECO:0007669"/>
    <property type="project" value="UniProtKB-KW"/>
</dbReference>
<dbReference type="SFLD" id="SFLDF00027">
    <property type="entry name" value="p-type_atpase"/>
    <property type="match status" value="1"/>
</dbReference>
<dbReference type="InterPro" id="IPR036412">
    <property type="entry name" value="HAD-like_sf"/>
</dbReference>
<evidence type="ECO:0000259" key="11">
    <source>
        <dbReference type="Pfam" id="PF00122"/>
    </source>
</evidence>
<dbReference type="SUPFAM" id="SSF56784">
    <property type="entry name" value="HAD-like"/>
    <property type="match status" value="1"/>
</dbReference>
<dbReference type="AlphaFoldDB" id="A0A8I1Y2Q3"/>
<keyword evidence="7 10" id="KW-0472">Membrane</keyword>
<dbReference type="Pfam" id="PF01814">
    <property type="entry name" value="Hemerythrin"/>
    <property type="match status" value="1"/>
</dbReference>
<evidence type="ECO:0000256" key="3">
    <source>
        <dbReference type="ARBA" id="ARBA00022692"/>
    </source>
</evidence>
<keyword evidence="5" id="KW-1278">Translocase</keyword>
<evidence type="ECO:0000256" key="8">
    <source>
        <dbReference type="ARBA" id="ARBA00039097"/>
    </source>
</evidence>
<feature type="domain" description="P-type ATPase A" evidence="11">
    <location>
        <begin position="116"/>
        <end position="214"/>
    </location>
</feature>
<comment type="similarity">
    <text evidence="2 10">Belongs to the cation transport ATPase (P-type) (TC 3.A.3) family. Type IB subfamily.</text>
</comment>
<sequence>MSFERVLRWALVAIAIAGLAGGILARAASRPDLADLAWELGTAPVIAALAISIVRDLLSGRLGVDAIALLSMSAALALGQPLAGAVVALMYSGGNMLEDIAIARAERDLRSLVDRAPRQAHRKCSEGIEEVPVDAVSVGEELLVRAGEIVPVDGIVGSALATIDESAVTGEPIPVEKTRGSAVLSGSLNAGETFELTVTAPAGESTYAGIVRMVTAAQTAKAPFVRMADRFALILLPVTLVVAFLAWRISGDLTRSLAVLVAATPCPLILAAPVAFIAGVARAARRGILAKGGRALEALARAHTVLFDKTGTLTVGGARLLSVEVAPGEDPDEVLRLGASLEQASHHVLAKTVVAAALDRGLKLKAPEQVKETMGTGLSGQVDGRQVTAGSRELLRSHPELSPWELRAIRRASWRSALIVFVAVDGRPIGALLLADELRADTPRAIRLLRDAGIARMVMVTGDRAAAAQAIGAALDLDAVLADRVPSDKVEAVRTEQRLRPTIMVGDGINDAPALAVADIGVALGARGATASSEAADVVILADRLDRVGEAIIIAQRARRIALQSIVVGMGLSLVAMVAATVGWLDPVPAAIVQEVIDVAVILNALRALTPALASGGARITVEQGLALHHDHQVLVRDLDRLRKIVDALDDATPDSAAGLIGDAQCIVQSSVVRHERADEDSVYPKLAEVLGERHGLSAMSRAHREILHLARLLARIVEDLPSEKVDRYLIRDAQRVIEAIETLVRMHTAQEEDIYEAVAGPA</sequence>
<keyword evidence="10" id="KW-0067">ATP-binding</keyword>
<dbReference type="Proteomes" id="UP000673383">
    <property type="component" value="Unassembled WGS sequence"/>
</dbReference>
<dbReference type="RefSeq" id="WP_172648629.1">
    <property type="nucleotide sequence ID" value="NZ_JAFICZ010000001.1"/>
</dbReference>
<dbReference type="InterPro" id="IPR023299">
    <property type="entry name" value="ATPase_P-typ_cyto_dom_N"/>
</dbReference>
<feature type="transmembrane region" description="Helical" evidence="10">
    <location>
        <begin position="256"/>
        <end position="281"/>
    </location>
</feature>
<evidence type="ECO:0000256" key="9">
    <source>
        <dbReference type="ARBA" id="ARBA00047308"/>
    </source>
</evidence>
<accession>A0A8I1Y2Q3</accession>
<dbReference type="Pfam" id="PF00122">
    <property type="entry name" value="E1-E2_ATPase"/>
    <property type="match status" value="1"/>
</dbReference>
<keyword evidence="10" id="KW-0547">Nucleotide-binding</keyword>
<organism evidence="13 14">
    <name type="scientific">Bradyrhizobium elkanii</name>
    <dbReference type="NCBI Taxonomy" id="29448"/>
    <lineage>
        <taxon>Bacteria</taxon>
        <taxon>Pseudomonadati</taxon>
        <taxon>Pseudomonadota</taxon>
        <taxon>Alphaproteobacteria</taxon>
        <taxon>Hyphomicrobiales</taxon>
        <taxon>Nitrobacteraceae</taxon>
        <taxon>Bradyrhizobium</taxon>
    </lineage>
</organism>
<dbReference type="Gene3D" id="3.40.50.1000">
    <property type="entry name" value="HAD superfamily/HAD-like"/>
    <property type="match status" value="1"/>
</dbReference>
<feature type="transmembrane region" description="Helical" evidence="10">
    <location>
        <begin position="231"/>
        <end position="250"/>
    </location>
</feature>
<dbReference type="InterPro" id="IPR023298">
    <property type="entry name" value="ATPase_P-typ_TM_dom_sf"/>
</dbReference>
<evidence type="ECO:0000259" key="12">
    <source>
        <dbReference type="Pfam" id="PF01814"/>
    </source>
</evidence>
<evidence type="ECO:0000313" key="13">
    <source>
        <dbReference type="EMBL" id="MBP1290954.1"/>
    </source>
</evidence>
<evidence type="ECO:0000256" key="10">
    <source>
        <dbReference type="RuleBase" id="RU362081"/>
    </source>
</evidence>
<comment type="caution">
    <text evidence="13">The sequence shown here is derived from an EMBL/GenBank/DDBJ whole genome shotgun (WGS) entry which is preliminary data.</text>
</comment>
<evidence type="ECO:0000256" key="4">
    <source>
        <dbReference type="ARBA" id="ARBA00022723"/>
    </source>
</evidence>
<feature type="transmembrane region" description="Helical" evidence="10">
    <location>
        <begin position="66"/>
        <end position="91"/>
    </location>
</feature>
<feature type="transmembrane region" description="Helical" evidence="10">
    <location>
        <begin position="6"/>
        <end position="24"/>
    </location>
</feature>
<dbReference type="GO" id="GO:0016463">
    <property type="term" value="F:P-type zinc transporter activity"/>
    <property type="evidence" value="ECO:0007669"/>
    <property type="project" value="UniProtKB-EC"/>
</dbReference>
<dbReference type="NCBIfam" id="TIGR01525">
    <property type="entry name" value="ATPase-IB_hvy"/>
    <property type="match status" value="1"/>
</dbReference>
<keyword evidence="4 10" id="KW-0479">Metal-binding</keyword>
<comment type="catalytic activity">
    <reaction evidence="9">
        <text>Zn(2+)(in) + ATP + H2O = Zn(2+)(out) + ADP + phosphate + H(+)</text>
        <dbReference type="Rhea" id="RHEA:20621"/>
        <dbReference type="ChEBI" id="CHEBI:15377"/>
        <dbReference type="ChEBI" id="CHEBI:15378"/>
        <dbReference type="ChEBI" id="CHEBI:29105"/>
        <dbReference type="ChEBI" id="CHEBI:30616"/>
        <dbReference type="ChEBI" id="CHEBI:43474"/>
        <dbReference type="ChEBI" id="CHEBI:456216"/>
        <dbReference type="EC" id="7.2.2.12"/>
    </reaction>
</comment>
<dbReference type="InterPro" id="IPR023214">
    <property type="entry name" value="HAD_sf"/>
</dbReference>
<protein>
    <recommendedName>
        <fullName evidence="8">P-type Zn(2+) transporter</fullName>
        <ecNumber evidence="8">7.2.2.12</ecNumber>
    </recommendedName>
</protein>
<evidence type="ECO:0000256" key="5">
    <source>
        <dbReference type="ARBA" id="ARBA00022967"/>
    </source>
</evidence>
<dbReference type="InterPro" id="IPR012312">
    <property type="entry name" value="Hemerythrin-like"/>
</dbReference>
<dbReference type="SFLD" id="SFLDG00002">
    <property type="entry name" value="C1.7:_P-type_atpase_like"/>
    <property type="match status" value="1"/>
</dbReference>
<dbReference type="InterPro" id="IPR044492">
    <property type="entry name" value="P_typ_ATPase_HD_dom"/>
</dbReference>
<dbReference type="GO" id="GO:0016887">
    <property type="term" value="F:ATP hydrolysis activity"/>
    <property type="evidence" value="ECO:0007669"/>
    <property type="project" value="InterPro"/>
</dbReference>
<dbReference type="EMBL" id="JAFICZ010000001">
    <property type="protein sequence ID" value="MBP1290954.1"/>
    <property type="molecule type" value="Genomic_DNA"/>
</dbReference>
<dbReference type="PRINTS" id="PR00119">
    <property type="entry name" value="CATATPASE"/>
</dbReference>
<dbReference type="GO" id="GO:0005524">
    <property type="term" value="F:ATP binding"/>
    <property type="evidence" value="ECO:0007669"/>
    <property type="project" value="UniProtKB-UniRule"/>
</dbReference>
<dbReference type="SUPFAM" id="SSF81653">
    <property type="entry name" value="Calcium ATPase, transduction domain A"/>
    <property type="match status" value="1"/>
</dbReference>
<keyword evidence="10" id="KW-1003">Cell membrane</keyword>
<comment type="subcellular location">
    <subcellularLocation>
        <location evidence="10">Cell membrane</location>
    </subcellularLocation>
    <subcellularLocation>
        <location evidence="1">Membrane</location>
    </subcellularLocation>
</comment>
<feature type="domain" description="Hemerythrin-like" evidence="12">
    <location>
        <begin position="628"/>
        <end position="757"/>
    </location>
</feature>
<dbReference type="Gene3D" id="2.70.150.10">
    <property type="entry name" value="Calcium-transporting ATPase, cytoplasmic transduction domain A"/>
    <property type="match status" value="1"/>
</dbReference>
<gene>
    <name evidence="13" type="ORF">JOH49_000707</name>
</gene>
<keyword evidence="6 10" id="KW-1133">Transmembrane helix</keyword>
<feature type="transmembrane region" description="Helical" evidence="10">
    <location>
        <begin position="561"/>
        <end position="585"/>
    </location>
</feature>
<dbReference type="InterPro" id="IPR051014">
    <property type="entry name" value="Cation_Transport_ATPase_IB"/>
</dbReference>
<dbReference type="EC" id="7.2.2.12" evidence="8"/>
<evidence type="ECO:0000313" key="14">
    <source>
        <dbReference type="Proteomes" id="UP000673383"/>
    </source>
</evidence>
<reference evidence="13" key="1">
    <citation type="submission" date="2021-02" db="EMBL/GenBank/DDBJ databases">
        <title>Genomic Encyclopedia of Type Strains, Phase IV (KMG-V): Genome sequencing to study the core and pangenomes of soil and plant-associated prokaryotes.</title>
        <authorList>
            <person name="Whitman W."/>
        </authorList>
    </citation>
    <scope>NUCLEOTIDE SEQUENCE</scope>
    <source>
        <strain evidence="13">USDA 406</strain>
    </source>
</reference>
<evidence type="ECO:0000256" key="6">
    <source>
        <dbReference type="ARBA" id="ARBA00022989"/>
    </source>
</evidence>
<dbReference type="InterPro" id="IPR001757">
    <property type="entry name" value="P_typ_ATPase"/>
</dbReference>
<name>A0A8I1Y2Q3_BRAEL</name>
<dbReference type="InterPro" id="IPR059000">
    <property type="entry name" value="ATPase_P-type_domA"/>
</dbReference>
<dbReference type="SUPFAM" id="SSF81665">
    <property type="entry name" value="Calcium ATPase, transmembrane domain M"/>
    <property type="match status" value="1"/>
</dbReference>
<dbReference type="GO" id="GO:0015086">
    <property type="term" value="F:cadmium ion transmembrane transporter activity"/>
    <property type="evidence" value="ECO:0007669"/>
    <property type="project" value="TreeGrafter"/>
</dbReference>
<dbReference type="Gene3D" id="1.20.120.520">
    <property type="entry name" value="nmb1532 protein domain like"/>
    <property type="match status" value="1"/>
</dbReference>
<dbReference type="InterPro" id="IPR027256">
    <property type="entry name" value="P-typ_ATPase_IB"/>
</dbReference>
<proteinExistence type="inferred from homology"/>
<dbReference type="InterPro" id="IPR008250">
    <property type="entry name" value="ATPase_P-typ_transduc_dom_A_sf"/>
</dbReference>